<dbReference type="OMA" id="ICKPENE"/>
<proteinExistence type="predicted"/>
<dbReference type="GO" id="GO:0005795">
    <property type="term" value="C:Golgi stack"/>
    <property type="evidence" value="ECO:0000318"/>
    <property type="project" value="GO_Central"/>
</dbReference>
<dbReference type="Gene3D" id="1.25.10.10">
    <property type="entry name" value="Leucine-rich Repeat Variant"/>
    <property type="match status" value="1"/>
</dbReference>
<reference evidence="1 2" key="2">
    <citation type="journal article" date="2017" name="Genome Biol.">
        <title>New reference genome sequences of hot pepper reveal the massive evolution of plant disease-resistance genes by retroduplication.</title>
        <authorList>
            <person name="Kim S."/>
            <person name="Park J."/>
            <person name="Yeom S.I."/>
            <person name="Kim Y.M."/>
            <person name="Seo E."/>
            <person name="Kim K.T."/>
            <person name="Kim M.S."/>
            <person name="Lee J.M."/>
            <person name="Cheong K."/>
            <person name="Shin H.S."/>
            <person name="Kim S.B."/>
            <person name="Han K."/>
            <person name="Lee J."/>
            <person name="Park M."/>
            <person name="Lee H.A."/>
            <person name="Lee H.Y."/>
            <person name="Lee Y."/>
            <person name="Oh S."/>
            <person name="Lee J.H."/>
            <person name="Choi E."/>
            <person name="Choi E."/>
            <person name="Lee S.E."/>
            <person name="Jeon J."/>
            <person name="Kim H."/>
            <person name="Choi G."/>
            <person name="Song H."/>
            <person name="Lee J."/>
            <person name="Lee S.C."/>
            <person name="Kwon J.K."/>
            <person name="Lee H.Y."/>
            <person name="Koo N."/>
            <person name="Hong Y."/>
            <person name="Kim R.W."/>
            <person name="Kang W.H."/>
            <person name="Huh J.H."/>
            <person name="Kang B.C."/>
            <person name="Yang T.J."/>
            <person name="Lee Y.H."/>
            <person name="Bennetzen J.L."/>
            <person name="Choi D."/>
        </authorList>
    </citation>
    <scope>NUCLEOTIDE SEQUENCE [LARGE SCALE GENOMIC DNA]</scope>
    <source>
        <strain evidence="2">cv. CM334</strain>
    </source>
</reference>
<dbReference type="STRING" id="4072.A0A2G3AA57"/>
<dbReference type="InterPro" id="IPR016024">
    <property type="entry name" value="ARM-type_fold"/>
</dbReference>
<dbReference type="PANTHER" id="PTHR10013:SF0">
    <property type="entry name" value="GENERAL VESICULAR TRANSPORT FACTOR P115"/>
    <property type="match status" value="1"/>
</dbReference>
<dbReference type="Proteomes" id="UP000222542">
    <property type="component" value="Unassembled WGS sequence"/>
</dbReference>
<dbReference type="GO" id="GO:0061025">
    <property type="term" value="P:membrane fusion"/>
    <property type="evidence" value="ECO:0000318"/>
    <property type="project" value="GO_Central"/>
</dbReference>
<dbReference type="GO" id="GO:0006888">
    <property type="term" value="P:endoplasmic reticulum to Golgi vesicle-mediated transport"/>
    <property type="evidence" value="ECO:0000318"/>
    <property type="project" value="GO_Central"/>
</dbReference>
<name>A0A2G3AA57_CAPAN</name>
<dbReference type="GO" id="GO:0012507">
    <property type="term" value="C:ER to Golgi transport vesicle membrane"/>
    <property type="evidence" value="ECO:0000318"/>
    <property type="project" value="GO_Central"/>
</dbReference>
<dbReference type="GO" id="GO:0005783">
    <property type="term" value="C:endoplasmic reticulum"/>
    <property type="evidence" value="ECO:0000318"/>
    <property type="project" value="GO_Central"/>
</dbReference>
<dbReference type="InterPro" id="IPR024095">
    <property type="entry name" value="Vesicle_P115"/>
</dbReference>
<sequence>MKESETVKEYSDRLLGIVNKFVVFTGRNIKCLLDRVRNGELTEDRNIAMLEIQEVVSKSSAGQKNFGAVGFQVILNILKESDNVYMVTDALLTLLDTLTPINHEKGSADEVQPHVMNSDLLFQEENSISLLLGLSSHEDFYVRYYTLKVLKALLTNSPQKLTVAMLDIFRIQQLMNMCADCHELIQYEALWLLFSLNREAEVSQAEEIQKILVSQGAFEMIFSIIKEGGSEGEAVQVCLELLNILLRNSASDQALLTTIPGFDQLLSVLNIRGTTYKFSQAKTINLLSVLDIINLLIKGGPEIDPERDSEKVANKTVLVQKKVLDHLLMLGVESKCAPIQVRCRALQCIGDLIADHPKNLEELTNKRLGEEPALNSVLRILSHPSSEQESMAVDYLFKNCQRNPGGETMLASTLILEPHSMIHAPSEKQINMSFGSVLLHGLTTGENEGDLEVMSQVLYAF</sequence>
<gene>
    <name evidence="1" type="ORF">T459_06194</name>
</gene>
<organism evidence="1 2">
    <name type="scientific">Capsicum annuum</name>
    <name type="common">Capsicum pepper</name>
    <dbReference type="NCBI Taxonomy" id="4072"/>
    <lineage>
        <taxon>Eukaryota</taxon>
        <taxon>Viridiplantae</taxon>
        <taxon>Streptophyta</taxon>
        <taxon>Embryophyta</taxon>
        <taxon>Tracheophyta</taxon>
        <taxon>Spermatophyta</taxon>
        <taxon>Magnoliopsida</taxon>
        <taxon>eudicotyledons</taxon>
        <taxon>Gunneridae</taxon>
        <taxon>Pentapetalae</taxon>
        <taxon>asterids</taxon>
        <taxon>lamiids</taxon>
        <taxon>Solanales</taxon>
        <taxon>Solanaceae</taxon>
        <taxon>Solanoideae</taxon>
        <taxon>Capsiceae</taxon>
        <taxon>Capsicum</taxon>
    </lineage>
</organism>
<dbReference type="EMBL" id="AYRZ02000002">
    <property type="protein sequence ID" value="PHT91081.1"/>
    <property type="molecule type" value="Genomic_DNA"/>
</dbReference>
<comment type="caution">
    <text evidence="1">The sequence shown here is derived from an EMBL/GenBank/DDBJ whole genome shotgun (WGS) entry which is preliminary data.</text>
</comment>
<protein>
    <submittedName>
        <fullName evidence="1">Golgin candidate 6</fullName>
    </submittedName>
</protein>
<reference evidence="1 2" key="1">
    <citation type="journal article" date="2014" name="Nat. Genet.">
        <title>Genome sequence of the hot pepper provides insights into the evolution of pungency in Capsicum species.</title>
        <authorList>
            <person name="Kim S."/>
            <person name="Park M."/>
            <person name="Yeom S.I."/>
            <person name="Kim Y.M."/>
            <person name="Lee J.M."/>
            <person name="Lee H.A."/>
            <person name="Seo E."/>
            <person name="Choi J."/>
            <person name="Cheong K."/>
            <person name="Kim K.T."/>
            <person name="Jung K."/>
            <person name="Lee G.W."/>
            <person name="Oh S.K."/>
            <person name="Bae C."/>
            <person name="Kim S.B."/>
            <person name="Lee H.Y."/>
            <person name="Kim S.Y."/>
            <person name="Kim M.S."/>
            <person name="Kang B.C."/>
            <person name="Jo Y.D."/>
            <person name="Yang H.B."/>
            <person name="Jeong H.J."/>
            <person name="Kang W.H."/>
            <person name="Kwon J.K."/>
            <person name="Shin C."/>
            <person name="Lim J.Y."/>
            <person name="Park J.H."/>
            <person name="Huh J.H."/>
            <person name="Kim J.S."/>
            <person name="Kim B.D."/>
            <person name="Cohen O."/>
            <person name="Paran I."/>
            <person name="Suh M.C."/>
            <person name="Lee S.B."/>
            <person name="Kim Y.K."/>
            <person name="Shin Y."/>
            <person name="Noh S.J."/>
            <person name="Park J."/>
            <person name="Seo Y.S."/>
            <person name="Kwon S.Y."/>
            <person name="Kim H.A."/>
            <person name="Park J.M."/>
            <person name="Kim H.J."/>
            <person name="Choi S.B."/>
            <person name="Bosland P.W."/>
            <person name="Reeves G."/>
            <person name="Jo S.H."/>
            <person name="Lee B.W."/>
            <person name="Cho H.T."/>
            <person name="Choi H.S."/>
            <person name="Lee M.S."/>
            <person name="Yu Y."/>
            <person name="Do Choi Y."/>
            <person name="Park B.S."/>
            <person name="van Deynze A."/>
            <person name="Ashrafi H."/>
            <person name="Hill T."/>
            <person name="Kim W.T."/>
            <person name="Pai H.S."/>
            <person name="Ahn H.K."/>
            <person name="Yeam I."/>
            <person name="Giovannoni J.J."/>
            <person name="Rose J.K."/>
            <person name="Sorensen I."/>
            <person name="Lee S.J."/>
            <person name="Kim R.W."/>
            <person name="Choi I.Y."/>
            <person name="Choi B.S."/>
            <person name="Lim J.S."/>
            <person name="Lee Y.H."/>
            <person name="Choi D."/>
        </authorList>
    </citation>
    <scope>NUCLEOTIDE SEQUENCE [LARGE SCALE GENOMIC DNA]</scope>
    <source>
        <strain evidence="2">cv. CM334</strain>
    </source>
</reference>
<dbReference type="InterPro" id="IPR011989">
    <property type="entry name" value="ARM-like"/>
</dbReference>
<dbReference type="PANTHER" id="PTHR10013">
    <property type="entry name" value="GENERAL VESICULAR TRANSPORT FACTOR P115"/>
    <property type="match status" value="1"/>
</dbReference>
<dbReference type="AlphaFoldDB" id="A0A2G3AA57"/>
<dbReference type="GO" id="GO:0006886">
    <property type="term" value="P:intracellular protein transport"/>
    <property type="evidence" value="ECO:0000318"/>
    <property type="project" value="GO_Central"/>
</dbReference>
<evidence type="ECO:0000313" key="1">
    <source>
        <dbReference type="EMBL" id="PHT91081.1"/>
    </source>
</evidence>
<dbReference type="SUPFAM" id="SSF48371">
    <property type="entry name" value="ARM repeat"/>
    <property type="match status" value="1"/>
</dbReference>
<keyword evidence="2" id="KW-1185">Reference proteome</keyword>
<evidence type="ECO:0000313" key="2">
    <source>
        <dbReference type="Proteomes" id="UP000222542"/>
    </source>
</evidence>
<dbReference type="GO" id="GO:0048211">
    <property type="term" value="P:Golgi vesicle docking"/>
    <property type="evidence" value="ECO:0000318"/>
    <property type="project" value="GO_Central"/>
</dbReference>
<accession>A0A2G3AA57</accession>
<dbReference type="Gramene" id="PHT91081">
    <property type="protein sequence ID" value="PHT91081"/>
    <property type="gene ID" value="T459_06194"/>
</dbReference>